<feature type="transmembrane region" description="Helical" evidence="8">
    <location>
        <begin position="92"/>
        <end position="113"/>
    </location>
</feature>
<dbReference type="eggNOG" id="COG0679">
    <property type="taxonomic scope" value="Bacteria"/>
</dbReference>
<feature type="transmembrane region" description="Helical" evidence="8">
    <location>
        <begin position="154"/>
        <end position="175"/>
    </location>
</feature>
<keyword evidence="7 8" id="KW-0472">Membrane</keyword>
<dbReference type="PANTHER" id="PTHR36838">
    <property type="entry name" value="AUXIN EFFLUX CARRIER FAMILY PROTEIN"/>
    <property type="match status" value="1"/>
</dbReference>
<dbReference type="RefSeq" id="WP_034627394.1">
    <property type="nucleotide sequence ID" value="NZ_JRJU01000006.1"/>
</dbReference>
<keyword evidence="3" id="KW-0813">Transport</keyword>
<proteinExistence type="inferred from homology"/>
<reference evidence="9 10" key="1">
    <citation type="submission" date="2014-09" db="EMBL/GenBank/DDBJ databases">
        <title>Genome sequencing and annotation of Bacillus Okhensis strain Kh10-101T.</title>
        <authorList>
            <person name="Prakash J.S."/>
        </authorList>
    </citation>
    <scope>NUCLEOTIDE SEQUENCE [LARGE SCALE GENOMIC DNA]</scope>
    <source>
        <strain evidence="10">Kh10-101T</strain>
    </source>
</reference>
<dbReference type="AlphaFoldDB" id="A0A0B0IMK4"/>
<feature type="transmembrane region" description="Helical" evidence="8">
    <location>
        <begin position="58"/>
        <end position="80"/>
    </location>
</feature>
<keyword evidence="6 8" id="KW-1133">Transmembrane helix</keyword>
<dbReference type="Pfam" id="PF03547">
    <property type="entry name" value="Mem_trans"/>
    <property type="match status" value="2"/>
</dbReference>
<dbReference type="Gene3D" id="1.20.1530.20">
    <property type="match status" value="2"/>
</dbReference>
<dbReference type="EMBL" id="JRJU01000006">
    <property type="protein sequence ID" value="KHF40861.1"/>
    <property type="molecule type" value="Genomic_DNA"/>
</dbReference>
<keyword evidence="4" id="KW-1003">Cell membrane</keyword>
<evidence type="ECO:0000313" key="9">
    <source>
        <dbReference type="EMBL" id="KHF40861.1"/>
    </source>
</evidence>
<protein>
    <submittedName>
        <fullName evidence="9">Transporter</fullName>
    </submittedName>
</protein>
<feature type="transmembrane region" description="Helical" evidence="8">
    <location>
        <begin position="278"/>
        <end position="297"/>
    </location>
</feature>
<dbReference type="InterPro" id="IPR038770">
    <property type="entry name" value="Na+/solute_symporter_sf"/>
</dbReference>
<keyword evidence="5 8" id="KW-0812">Transmembrane</keyword>
<comment type="caution">
    <text evidence="9">The sequence shown here is derived from an EMBL/GenBank/DDBJ whole genome shotgun (WGS) entry which is preliminary data.</text>
</comment>
<comment type="subcellular location">
    <subcellularLocation>
        <location evidence="1">Cell membrane</location>
        <topology evidence="1">Multi-pass membrane protein</topology>
    </subcellularLocation>
</comment>
<sequence length="298" mass="32763">MDIFIQVVVPVFFVFIIGFAVQKWKRIDIKPVSTVAIFIMTPCLVFRTFYSADLNVQSFYMVIFSIILLFSLIVVNKIYAKIMKYNQSTESGLILSTAFMNAGNYGAPIILFAYGEEAFAYAVMFLVLQSIIMNCFGVYYAARGKAGFGVALKEVFKMPATYAVVIGLFLKVFNVSLPDNVLVTVDIIAEAAIPTVMIILGMQLARIQWGGFEWGKVTYSTIMRLLISPAIGFGITLVLPMDPTMAKVLIVSSAMPSAATIVMYAVQFDSHPRLVSSVTLVSTILSVITITVLLIILG</sequence>
<feature type="transmembrane region" description="Helical" evidence="8">
    <location>
        <begin position="181"/>
        <end position="205"/>
    </location>
</feature>
<evidence type="ECO:0000256" key="2">
    <source>
        <dbReference type="ARBA" id="ARBA00010145"/>
    </source>
</evidence>
<evidence type="ECO:0000256" key="8">
    <source>
        <dbReference type="SAM" id="Phobius"/>
    </source>
</evidence>
<dbReference type="InterPro" id="IPR004776">
    <property type="entry name" value="Mem_transp_PIN-like"/>
</dbReference>
<accession>A0A0B0IMK4</accession>
<comment type="similarity">
    <text evidence="2">Belongs to the auxin efflux carrier (TC 2.A.69) family.</text>
</comment>
<dbReference type="OrthoDB" id="148377at2"/>
<feature type="transmembrane region" description="Helical" evidence="8">
    <location>
        <begin position="6"/>
        <end position="22"/>
    </location>
</feature>
<evidence type="ECO:0000256" key="6">
    <source>
        <dbReference type="ARBA" id="ARBA00022989"/>
    </source>
</evidence>
<dbReference type="STRING" id="333138.LQ50_07120"/>
<feature type="transmembrane region" description="Helical" evidence="8">
    <location>
        <begin position="119"/>
        <end position="142"/>
    </location>
</feature>
<dbReference type="PANTHER" id="PTHR36838:SF1">
    <property type="entry name" value="SLR1864 PROTEIN"/>
    <property type="match status" value="1"/>
</dbReference>
<feature type="transmembrane region" description="Helical" evidence="8">
    <location>
        <begin position="217"/>
        <end position="239"/>
    </location>
</feature>
<evidence type="ECO:0000256" key="3">
    <source>
        <dbReference type="ARBA" id="ARBA00022448"/>
    </source>
</evidence>
<keyword evidence="10" id="KW-1185">Reference proteome</keyword>
<dbReference type="GO" id="GO:0005886">
    <property type="term" value="C:plasma membrane"/>
    <property type="evidence" value="ECO:0007669"/>
    <property type="project" value="UniProtKB-SubCell"/>
</dbReference>
<feature type="transmembrane region" description="Helical" evidence="8">
    <location>
        <begin position="34"/>
        <end position="52"/>
    </location>
</feature>
<evidence type="ECO:0000256" key="5">
    <source>
        <dbReference type="ARBA" id="ARBA00022692"/>
    </source>
</evidence>
<evidence type="ECO:0000256" key="1">
    <source>
        <dbReference type="ARBA" id="ARBA00004651"/>
    </source>
</evidence>
<evidence type="ECO:0000256" key="7">
    <source>
        <dbReference type="ARBA" id="ARBA00023136"/>
    </source>
</evidence>
<feature type="transmembrane region" description="Helical" evidence="8">
    <location>
        <begin position="245"/>
        <end position="266"/>
    </location>
</feature>
<dbReference type="Proteomes" id="UP000030832">
    <property type="component" value="Unassembled WGS sequence"/>
</dbReference>
<evidence type="ECO:0000313" key="10">
    <source>
        <dbReference type="Proteomes" id="UP000030832"/>
    </source>
</evidence>
<gene>
    <name evidence="9" type="ORF">LQ50_07120</name>
</gene>
<evidence type="ECO:0000256" key="4">
    <source>
        <dbReference type="ARBA" id="ARBA00022475"/>
    </source>
</evidence>
<name>A0A0B0IMK4_9BACI</name>
<dbReference type="GO" id="GO:0055085">
    <property type="term" value="P:transmembrane transport"/>
    <property type="evidence" value="ECO:0007669"/>
    <property type="project" value="InterPro"/>
</dbReference>
<organism evidence="9 10">
    <name type="scientific">Halalkalibacter okhensis</name>
    <dbReference type="NCBI Taxonomy" id="333138"/>
    <lineage>
        <taxon>Bacteria</taxon>
        <taxon>Bacillati</taxon>
        <taxon>Bacillota</taxon>
        <taxon>Bacilli</taxon>
        <taxon>Bacillales</taxon>
        <taxon>Bacillaceae</taxon>
        <taxon>Halalkalibacter</taxon>
    </lineage>
</organism>